<keyword evidence="4" id="KW-1185">Reference proteome</keyword>
<evidence type="ECO:0000259" key="2">
    <source>
        <dbReference type="PROSITE" id="PS50146"/>
    </source>
</evidence>
<dbReference type="Gene3D" id="3.40.50.10330">
    <property type="entry name" value="Probable inorganic polyphosphate/atp-NAD kinase, domain 1"/>
    <property type="match status" value="1"/>
</dbReference>
<keyword evidence="1" id="KW-0472">Membrane</keyword>
<evidence type="ECO:0000313" key="3">
    <source>
        <dbReference type="EMBL" id="EGX60227.1"/>
    </source>
</evidence>
<dbReference type="OrthoDB" id="3208200at2"/>
<keyword evidence="1" id="KW-1133">Transmembrane helix</keyword>
<feature type="transmembrane region" description="Helical" evidence="1">
    <location>
        <begin position="15"/>
        <end position="34"/>
    </location>
</feature>
<feature type="transmembrane region" description="Helical" evidence="1">
    <location>
        <begin position="69"/>
        <end position="92"/>
    </location>
</feature>
<feature type="transmembrane region" description="Helical" evidence="1">
    <location>
        <begin position="98"/>
        <end position="117"/>
    </location>
</feature>
<keyword evidence="1" id="KW-0812">Transmembrane</keyword>
<feature type="transmembrane region" description="Helical" evidence="1">
    <location>
        <begin position="40"/>
        <end position="62"/>
    </location>
</feature>
<sequence length="452" mass="48228">MAVDVSGRGYLKQRWAARAALLAAALALLVPLFYGGLGGLLLLVAAAAGLAVSAVAVWWTLTLRGPLRWIAALVAVTVPAALVALFAATLLWSLLASVALWAVAVWSGRYALGATGSSRVRVMRERRTPPPRRPYLIMNPRSGDGKVVRFGLREKAERLGARVELLDPERHQDVTALARQAVADGADLLGVAGGDGTQALVAAVAAEHGLPFLVISAGTRNHFAMDLGLDREDPATCLDALTDGVELRVDLGFAGERPFVNNASFGAYAAIVQSPGYREAKIGTSLELLPDLLLGQQGPQLTARVAGTTLECPQAVLVSNNVYRVADPFGLGYRERLDAAALGVLSIRVDNAAQAAALLLAPHPHGLTILTAPEVVVEADRPEIEAGIDGEALLLPTPVRCRIAPGALRVRVPRRRPGVPRRKARLDWRRLRKLAATVGRTAVRHRHRHHDR</sequence>
<comment type="caution">
    <text evidence="3">The sequence shown here is derived from an EMBL/GenBank/DDBJ whole genome shotgun (WGS) entry which is preliminary data.</text>
</comment>
<feature type="domain" description="DAGKc" evidence="2">
    <location>
        <begin position="129"/>
        <end position="258"/>
    </location>
</feature>
<gene>
    <name evidence="3" type="ORF">SZN_08456</name>
</gene>
<accession>G2G877</accession>
<protein>
    <recommendedName>
        <fullName evidence="2">DAGKc domain-containing protein</fullName>
    </recommendedName>
</protein>
<reference evidence="3 4" key="1">
    <citation type="submission" date="2011-08" db="EMBL/GenBank/DDBJ databases">
        <authorList>
            <person name="Lin Y."/>
            <person name="Hao X."/>
            <person name="Johnstone L."/>
            <person name="Miller S.J."/>
            <person name="Wei G."/>
            <person name="Rensing C."/>
        </authorList>
    </citation>
    <scope>NUCLEOTIDE SEQUENCE [LARGE SCALE GENOMIC DNA]</scope>
    <source>
        <strain evidence="3 4">K42</strain>
    </source>
</reference>
<dbReference type="Pfam" id="PF00781">
    <property type="entry name" value="DAGK_cat"/>
    <property type="match status" value="1"/>
</dbReference>
<name>G2G877_9ACTN</name>
<dbReference type="Proteomes" id="UP000004217">
    <property type="component" value="Unassembled WGS sequence"/>
</dbReference>
<dbReference type="PATRIC" id="fig|700597.3.peg.1654"/>
<dbReference type="PROSITE" id="PS50146">
    <property type="entry name" value="DAGK"/>
    <property type="match status" value="1"/>
</dbReference>
<evidence type="ECO:0000313" key="4">
    <source>
        <dbReference type="Proteomes" id="UP000004217"/>
    </source>
</evidence>
<dbReference type="InterPro" id="IPR017438">
    <property type="entry name" value="ATP-NAD_kinase_N"/>
</dbReference>
<dbReference type="InterPro" id="IPR001206">
    <property type="entry name" value="Diacylglycerol_kinase_cat_dom"/>
</dbReference>
<proteinExistence type="predicted"/>
<dbReference type="AlphaFoldDB" id="G2G877"/>
<dbReference type="EMBL" id="AGBF01000017">
    <property type="protein sequence ID" value="EGX60227.1"/>
    <property type="molecule type" value="Genomic_DNA"/>
</dbReference>
<dbReference type="Gene3D" id="2.60.200.40">
    <property type="match status" value="1"/>
</dbReference>
<dbReference type="SUPFAM" id="SSF111331">
    <property type="entry name" value="NAD kinase/diacylglycerol kinase-like"/>
    <property type="match status" value="1"/>
</dbReference>
<evidence type="ECO:0000256" key="1">
    <source>
        <dbReference type="SAM" id="Phobius"/>
    </source>
</evidence>
<dbReference type="InterPro" id="IPR016064">
    <property type="entry name" value="NAD/diacylglycerol_kinase_sf"/>
</dbReference>
<dbReference type="RefSeq" id="WP_007493290.1">
    <property type="nucleotide sequence ID" value="NZ_AGBF01000017.1"/>
</dbReference>
<dbReference type="GO" id="GO:0016301">
    <property type="term" value="F:kinase activity"/>
    <property type="evidence" value="ECO:0007669"/>
    <property type="project" value="InterPro"/>
</dbReference>
<organism evidence="3 4">
    <name type="scientific">Streptomyces zinciresistens K42</name>
    <dbReference type="NCBI Taxonomy" id="700597"/>
    <lineage>
        <taxon>Bacteria</taxon>
        <taxon>Bacillati</taxon>
        <taxon>Actinomycetota</taxon>
        <taxon>Actinomycetes</taxon>
        <taxon>Kitasatosporales</taxon>
        <taxon>Streptomycetaceae</taxon>
        <taxon>Streptomyces</taxon>
    </lineage>
</organism>